<name>A0A0E0RBV8_ORYRU</name>
<organism evidence="1 2">
    <name type="scientific">Oryza rufipogon</name>
    <name type="common">Brownbeard rice</name>
    <name type="synonym">Asian wild rice</name>
    <dbReference type="NCBI Taxonomy" id="4529"/>
    <lineage>
        <taxon>Eukaryota</taxon>
        <taxon>Viridiplantae</taxon>
        <taxon>Streptophyta</taxon>
        <taxon>Embryophyta</taxon>
        <taxon>Tracheophyta</taxon>
        <taxon>Spermatophyta</taxon>
        <taxon>Magnoliopsida</taxon>
        <taxon>Liliopsida</taxon>
        <taxon>Poales</taxon>
        <taxon>Poaceae</taxon>
        <taxon>BOP clade</taxon>
        <taxon>Oryzoideae</taxon>
        <taxon>Oryzeae</taxon>
        <taxon>Oryzinae</taxon>
        <taxon>Oryza</taxon>
    </lineage>
</organism>
<keyword evidence="2" id="KW-1185">Reference proteome</keyword>
<sequence>MPDRTPSTWYTAVSGCVRCGHDATAVELPRGMPERTTVGLGISGGGGCRKQEHSEATCTSGKLLCSSHRY</sequence>
<dbReference type="HOGENOM" id="CLU_2762242_0_0_1"/>
<protein>
    <submittedName>
        <fullName evidence="1">Uncharacterized protein</fullName>
    </submittedName>
</protein>
<dbReference type="PROSITE" id="PS51257">
    <property type="entry name" value="PROKAR_LIPOPROTEIN"/>
    <property type="match status" value="1"/>
</dbReference>
<reference evidence="1" key="2">
    <citation type="submission" date="2015-06" db="UniProtKB">
        <authorList>
            <consortium name="EnsemblPlants"/>
        </authorList>
    </citation>
    <scope>IDENTIFICATION</scope>
</reference>
<accession>A0A0E0RBV8</accession>
<dbReference type="AlphaFoldDB" id="A0A0E0RBV8"/>
<dbReference type="STRING" id="4529.A0A0E0RBV8"/>
<evidence type="ECO:0000313" key="2">
    <source>
        <dbReference type="Proteomes" id="UP000008022"/>
    </source>
</evidence>
<dbReference type="Proteomes" id="UP000008022">
    <property type="component" value="Unassembled WGS sequence"/>
</dbReference>
<dbReference type="Gramene" id="ORUFI11G24080.1">
    <property type="protein sequence ID" value="ORUFI11G24080.1"/>
    <property type="gene ID" value="ORUFI11G24080"/>
</dbReference>
<reference evidence="2" key="1">
    <citation type="submission" date="2013-06" db="EMBL/GenBank/DDBJ databases">
        <authorList>
            <person name="Zhao Q."/>
        </authorList>
    </citation>
    <scope>NUCLEOTIDE SEQUENCE</scope>
    <source>
        <strain evidence="2">cv. W1943</strain>
    </source>
</reference>
<dbReference type="EnsemblPlants" id="ORUFI11G24080.1">
    <property type="protein sequence ID" value="ORUFI11G24080.1"/>
    <property type="gene ID" value="ORUFI11G24080"/>
</dbReference>
<proteinExistence type="predicted"/>
<evidence type="ECO:0000313" key="1">
    <source>
        <dbReference type="EnsemblPlants" id="ORUFI11G24080.1"/>
    </source>
</evidence>